<feature type="non-terminal residue" evidence="1">
    <location>
        <position position="35"/>
    </location>
</feature>
<dbReference type="Proteomes" id="UP000593578">
    <property type="component" value="Unassembled WGS sequence"/>
</dbReference>
<sequence>MRMVSSLGEVEASKMRYWLLIGWNCLPLRRVQKSC</sequence>
<evidence type="ECO:0000313" key="2">
    <source>
        <dbReference type="Proteomes" id="UP000593578"/>
    </source>
</evidence>
<name>A0A7J8PNG3_GOSRA</name>
<comment type="caution">
    <text evidence="1">The sequence shown here is derived from an EMBL/GenBank/DDBJ whole genome shotgun (WGS) entry which is preliminary data.</text>
</comment>
<dbReference type="EMBL" id="JABEZZ010000007">
    <property type="protein sequence ID" value="MBA0590841.1"/>
    <property type="molecule type" value="Genomic_DNA"/>
</dbReference>
<reference evidence="1 2" key="1">
    <citation type="journal article" date="2019" name="Genome Biol. Evol.">
        <title>Insights into the evolution of the New World diploid cottons (Gossypium, subgenus Houzingenia) based on genome sequencing.</title>
        <authorList>
            <person name="Grover C.E."/>
            <person name="Arick M.A. 2nd"/>
            <person name="Thrash A."/>
            <person name="Conover J.L."/>
            <person name="Sanders W.S."/>
            <person name="Peterson D.G."/>
            <person name="Frelichowski J.E."/>
            <person name="Scheffler J.A."/>
            <person name="Scheffler B.E."/>
            <person name="Wendel J.F."/>
        </authorList>
    </citation>
    <scope>NUCLEOTIDE SEQUENCE [LARGE SCALE GENOMIC DNA]</scope>
    <source>
        <strain evidence="1">8</strain>
        <tissue evidence="1">Leaf</tissue>
    </source>
</reference>
<proteinExistence type="predicted"/>
<dbReference type="AlphaFoldDB" id="A0A7J8PNG3"/>
<accession>A0A7J8PNG3</accession>
<organism evidence="1 2">
    <name type="scientific">Gossypium raimondii</name>
    <name type="common">Peruvian cotton</name>
    <name type="synonym">Gossypium klotzschianum subsp. raimondii</name>
    <dbReference type="NCBI Taxonomy" id="29730"/>
    <lineage>
        <taxon>Eukaryota</taxon>
        <taxon>Viridiplantae</taxon>
        <taxon>Streptophyta</taxon>
        <taxon>Embryophyta</taxon>
        <taxon>Tracheophyta</taxon>
        <taxon>Spermatophyta</taxon>
        <taxon>Magnoliopsida</taxon>
        <taxon>eudicotyledons</taxon>
        <taxon>Gunneridae</taxon>
        <taxon>Pentapetalae</taxon>
        <taxon>rosids</taxon>
        <taxon>malvids</taxon>
        <taxon>Malvales</taxon>
        <taxon>Malvaceae</taxon>
        <taxon>Malvoideae</taxon>
        <taxon>Gossypium</taxon>
    </lineage>
</organism>
<protein>
    <submittedName>
        <fullName evidence="1">Uncharacterized protein</fullName>
    </submittedName>
</protein>
<evidence type="ECO:0000313" key="1">
    <source>
        <dbReference type="EMBL" id="MBA0590841.1"/>
    </source>
</evidence>
<gene>
    <name evidence="1" type="ORF">Gorai_019531</name>
</gene>